<dbReference type="SUPFAM" id="SSF51730">
    <property type="entry name" value="FAD-linked oxidoreductase"/>
    <property type="match status" value="1"/>
</dbReference>
<evidence type="ECO:0000256" key="6">
    <source>
        <dbReference type="SAM" id="MobiDB-lite"/>
    </source>
</evidence>
<comment type="function">
    <text evidence="5">Converts proline to delta-1-pyrroline-5-carboxylate.</text>
</comment>
<sequence length="562" mass="61718">MRALRSSTWELVRSRIHPPFRLSTGVGIPGVTRYRCASTVLPDSTARPRSDVNNLEPLPKPFEKRERGQRDQKWSRFPRYATYGLVGTGLYLGLSYLFHPDPSEYSPSLARQPTSTLLRSYLVWTLTSFPSIVDAAPMVLDFVFTTTIPGIRPLGEFIVRRTFFPQFIPGETAEECVPAMEEMRRRNVGHALNYSAEADVIDVGAKKGIAGGEAVDPSLARFREIERALEVQGEFERRMAEEGWARGSSAFALKTTGLIDPAILIRASNAMHRLHEAHSPSTTAESLAKGTLYPGAPQLISRAVLAPASLEIPSIPHGSVERMKVLKDDLSLVEGDLAALKLLWERLDSLVSRAKRNGIRFIIDAEESFYQPALDGYTQLLSIKYNKPPIGIDEAAWTGPVVYGTYQSYLTRQPAFIQACLAHAAENGYALGLKVVRGGYIVKENAYVKKPGRQGISPIWPTKQETDAAYNHAVSTLLSTLSSQLARPSSSTALSVIFGTHNRESVDTVISQLEAQGLAALGHTGKLKLREDVQGRVGIAQLYGEGEAFVSHRTSADGRNEG</sequence>
<dbReference type="InterPro" id="IPR002872">
    <property type="entry name" value="Proline_DH_dom"/>
</dbReference>
<dbReference type="PANTHER" id="PTHR13914">
    <property type="entry name" value="PROLINE OXIDASE"/>
    <property type="match status" value="1"/>
</dbReference>
<evidence type="ECO:0000259" key="7">
    <source>
        <dbReference type="Pfam" id="PF01619"/>
    </source>
</evidence>
<evidence type="ECO:0000256" key="1">
    <source>
        <dbReference type="ARBA" id="ARBA00005869"/>
    </source>
</evidence>
<dbReference type="GO" id="GO:0005739">
    <property type="term" value="C:mitochondrion"/>
    <property type="evidence" value="ECO:0007669"/>
    <property type="project" value="TreeGrafter"/>
</dbReference>
<accession>A0AAD9FQV4</accession>
<feature type="domain" description="Proline dehydrogenase" evidence="7">
    <location>
        <begin position="325"/>
        <end position="518"/>
    </location>
</feature>
<dbReference type="PANTHER" id="PTHR13914:SF0">
    <property type="entry name" value="PROLINE DEHYDROGENASE 1, MITOCHONDRIAL"/>
    <property type="match status" value="1"/>
</dbReference>
<feature type="compositionally biased region" description="Basic and acidic residues" evidence="6">
    <location>
        <begin position="61"/>
        <end position="70"/>
    </location>
</feature>
<keyword evidence="5" id="KW-0274">FAD</keyword>
<comment type="catalytic activity">
    <reaction evidence="5">
        <text>L-proline + a quinone = (S)-1-pyrroline-5-carboxylate + a quinol + H(+)</text>
        <dbReference type="Rhea" id="RHEA:23784"/>
        <dbReference type="ChEBI" id="CHEBI:15378"/>
        <dbReference type="ChEBI" id="CHEBI:17388"/>
        <dbReference type="ChEBI" id="CHEBI:24646"/>
        <dbReference type="ChEBI" id="CHEBI:60039"/>
        <dbReference type="ChEBI" id="CHEBI:132124"/>
        <dbReference type="EC" id="1.5.5.2"/>
    </reaction>
</comment>
<gene>
    <name evidence="8" type="ORF">DB88DRAFT_490721</name>
</gene>
<dbReference type="EMBL" id="JAODAN010000005">
    <property type="protein sequence ID" value="KAK1924514.1"/>
    <property type="molecule type" value="Genomic_DNA"/>
</dbReference>
<comment type="cofactor">
    <cofactor evidence="5">
        <name>FAD</name>
        <dbReference type="ChEBI" id="CHEBI:57692"/>
    </cofactor>
</comment>
<feature type="region of interest" description="Disordered" evidence="6">
    <location>
        <begin position="44"/>
        <end position="70"/>
    </location>
</feature>
<dbReference type="GO" id="GO:0010133">
    <property type="term" value="P:L-proline catabolic process to L-glutamate"/>
    <property type="evidence" value="ECO:0007669"/>
    <property type="project" value="TreeGrafter"/>
</dbReference>
<reference evidence="8" key="1">
    <citation type="submission" date="2023-02" db="EMBL/GenBank/DDBJ databases">
        <title>Identification and recombinant expression of a fungal hydrolase from Papiliotrema laurentii that hydrolyzes apple cutin and clears colloidal polyester polyurethane.</title>
        <authorList>
            <consortium name="DOE Joint Genome Institute"/>
            <person name="Roman V.A."/>
            <person name="Bojanowski C."/>
            <person name="Crable B.R."/>
            <person name="Wagner D.N."/>
            <person name="Hung C.S."/>
            <person name="Nadeau L.J."/>
            <person name="Schratz L."/>
            <person name="Haridas S."/>
            <person name="Pangilinan J."/>
            <person name="Lipzen A."/>
            <person name="Na H."/>
            <person name="Yan M."/>
            <person name="Ng V."/>
            <person name="Grigoriev I.V."/>
            <person name="Spatafora J.W."/>
            <person name="Barlow D."/>
            <person name="Biffinger J."/>
            <person name="Kelley-Loughnane N."/>
            <person name="Varaljay V.A."/>
            <person name="Crookes-Goodson W.J."/>
        </authorList>
    </citation>
    <scope>NUCLEOTIDE SEQUENCE</scope>
    <source>
        <strain evidence="8">5307AH</strain>
    </source>
</reference>
<evidence type="ECO:0000313" key="9">
    <source>
        <dbReference type="Proteomes" id="UP001182556"/>
    </source>
</evidence>
<dbReference type="Proteomes" id="UP001182556">
    <property type="component" value="Unassembled WGS sequence"/>
</dbReference>
<keyword evidence="9" id="KW-1185">Reference proteome</keyword>
<dbReference type="InterPro" id="IPR029041">
    <property type="entry name" value="FAD-linked_oxidoreductase-like"/>
</dbReference>
<keyword evidence="5" id="KW-0285">Flavoprotein</keyword>
<protein>
    <recommendedName>
        <fullName evidence="2 5">Proline dehydrogenase</fullName>
        <ecNumber evidence="2 5">1.5.5.2</ecNumber>
    </recommendedName>
</protein>
<evidence type="ECO:0000256" key="2">
    <source>
        <dbReference type="ARBA" id="ARBA00012695"/>
    </source>
</evidence>
<dbReference type="Pfam" id="PF01619">
    <property type="entry name" value="Pro_dh"/>
    <property type="match status" value="1"/>
</dbReference>
<comment type="similarity">
    <text evidence="1 5">Belongs to the proline oxidase family.</text>
</comment>
<evidence type="ECO:0000313" key="8">
    <source>
        <dbReference type="EMBL" id="KAK1924514.1"/>
    </source>
</evidence>
<evidence type="ECO:0000256" key="3">
    <source>
        <dbReference type="ARBA" id="ARBA00023002"/>
    </source>
</evidence>
<dbReference type="AlphaFoldDB" id="A0AAD9FQV4"/>
<organism evidence="8 9">
    <name type="scientific">Papiliotrema laurentii</name>
    <name type="common">Cryptococcus laurentii</name>
    <dbReference type="NCBI Taxonomy" id="5418"/>
    <lineage>
        <taxon>Eukaryota</taxon>
        <taxon>Fungi</taxon>
        <taxon>Dikarya</taxon>
        <taxon>Basidiomycota</taxon>
        <taxon>Agaricomycotina</taxon>
        <taxon>Tremellomycetes</taxon>
        <taxon>Tremellales</taxon>
        <taxon>Rhynchogastremaceae</taxon>
        <taxon>Papiliotrema</taxon>
    </lineage>
</organism>
<name>A0AAD9FQV4_PAPLA</name>
<evidence type="ECO:0000256" key="5">
    <source>
        <dbReference type="RuleBase" id="RU364054"/>
    </source>
</evidence>
<dbReference type="GO" id="GO:0004657">
    <property type="term" value="F:proline dehydrogenase activity"/>
    <property type="evidence" value="ECO:0007669"/>
    <property type="project" value="UniProtKB-EC"/>
</dbReference>
<keyword evidence="4 5" id="KW-0642">Proline metabolism</keyword>
<dbReference type="Gene3D" id="3.20.20.220">
    <property type="match status" value="1"/>
</dbReference>
<dbReference type="EC" id="1.5.5.2" evidence="2 5"/>
<dbReference type="GO" id="GO:0071949">
    <property type="term" value="F:FAD binding"/>
    <property type="evidence" value="ECO:0007669"/>
    <property type="project" value="TreeGrafter"/>
</dbReference>
<dbReference type="InterPro" id="IPR015659">
    <property type="entry name" value="Proline_oxidase"/>
</dbReference>
<keyword evidence="3 5" id="KW-0560">Oxidoreductase</keyword>
<proteinExistence type="inferred from homology"/>
<evidence type="ECO:0000256" key="4">
    <source>
        <dbReference type="ARBA" id="ARBA00023062"/>
    </source>
</evidence>
<comment type="caution">
    <text evidence="8">The sequence shown here is derived from an EMBL/GenBank/DDBJ whole genome shotgun (WGS) entry which is preliminary data.</text>
</comment>